<dbReference type="SUPFAM" id="SSF82679">
    <property type="entry name" value="N-utilization substance G protein NusG, N-terminal domain"/>
    <property type="match status" value="1"/>
</dbReference>
<protein>
    <recommendedName>
        <fullName evidence="2">NusG-like N-terminal domain-containing protein</fullName>
    </recommendedName>
</protein>
<dbReference type="Proteomes" id="UP001165962">
    <property type="component" value="Unassembled WGS sequence"/>
</dbReference>
<dbReference type="InterPro" id="IPR006645">
    <property type="entry name" value="NGN-like_dom"/>
</dbReference>
<proteinExistence type="predicted"/>
<dbReference type="InterPro" id="IPR036735">
    <property type="entry name" value="NGN_dom_sf"/>
</dbReference>
<comment type="caution">
    <text evidence="3">The sequence shown here is derived from an EMBL/GenBank/DDBJ whole genome shotgun (WGS) entry which is preliminary data.</text>
</comment>
<dbReference type="Gene3D" id="3.30.70.940">
    <property type="entry name" value="NusG, N-terminal domain"/>
    <property type="match status" value="1"/>
</dbReference>
<reference evidence="3" key="1">
    <citation type="submission" date="2020-03" db="EMBL/GenBank/DDBJ databases">
        <title>Draft sequencing of Paenibacilllus sp. S3N08.</title>
        <authorList>
            <person name="Kim D.-U."/>
        </authorList>
    </citation>
    <scope>NUCLEOTIDE SEQUENCE</scope>
    <source>
        <strain evidence="3">S3N08</strain>
    </source>
</reference>
<feature type="domain" description="NusG-like N-terminal" evidence="2">
    <location>
        <begin position="4"/>
        <end position="95"/>
    </location>
</feature>
<evidence type="ECO:0000259" key="2">
    <source>
        <dbReference type="Pfam" id="PF02357"/>
    </source>
</evidence>
<gene>
    <name evidence="3" type="ORF">G9U52_38490</name>
</gene>
<evidence type="ECO:0000313" key="3">
    <source>
        <dbReference type="EMBL" id="NHN35579.1"/>
    </source>
</evidence>
<sequence>MSIYAIEVSRGKEWIAKEKLSQLLQFFSCNLVKDVYACHTEVIAKSKKTKVAALSGYIFIRLFGDHDVIPPEVWNIIKKTPAIIRILKHAIPQEEFDLFYESFENISTTEVEVTLADNETSSDSVGDVQELQKTVNIMQEIELLNEEIKQIPFKKRSEFAVIIIFRKNKTVVHLPSYLVNEWERHLIRGKPWIRSIVNGLRRYASSFLKGGSSHG</sequence>
<organism evidence="3 4">
    <name type="scientific">Paenibacillus agricola</name>
    <dbReference type="NCBI Taxonomy" id="2716264"/>
    <lineage>
        <taxon>Bacteria</taxon>
        <taxon>Bacillati</taxon>
        <taxon>Bacillota</taxon>
        <taxon>Bacilli</taxon>
        <taxon>Bacillales</taxon>
        <taxon>Paenibacillaceae</taxon>
        <taxon>Paenibacillus</taxon>
    </lineage>
</organism>
<evidence type="ECO:0000313" key="4">
    <source>
        <dbReference type="Proteomes" id="UP001165962"/>
    </source>
</evidence>
<evidence type="ECO:0000256" key="1">
    <source>
        <dbReference type="ARBA" id="ARBA00023163"/>
    </source>
</evidence>
<name>A0ABX0JGH2_9BACL</name>
<keyword evidence="1" id="KW-0804">Transcription</keyword>
<dbReference type="EMBL" id="JAAOIW010000045">
    <property type="protein sequence ID" value="NHN35579.1"/>
    <property type="molecule type" value="Genomic_DNA"/>
</dbReference>
<dbReference type="Pfam" id="PF02357">
    <property type="entry name" value="NusG"/>
    <property type="match status" value="1"/>
</dbReference>
<accession>A0ABX0JGH2</accession>
<dbReference type="RefSeq" id="WP_166158698.1">
    <property type="nucleotide sequence ID" value="NZ_JAAOIW010000045.1"/>
</dbReference>
<keyword evidence="4" id="KW-1185">Reference proteome</keyword>